<keyword evidence="3" id="KW-1185">Reference proteome</keyword>
<gene>
    <name evidence="2" type="ordered locus">Mycch_4098</name>
</gene>
<dbReference type="InterPro" id="IPR020377">
    <property type="entry name" value="Uncharacterised_LpqV"/>
</dbReference>
<evidence type="ECO:0008006" key="4">
    <source>
        <dbReference type="Google" id="ProtNLM"/>
    </source>
</evidence>
<evidence type="ECO:0000256" key="1">
    <source>
        <dbReference type="SAM" id="MobiDB-lite"/>
    </source>
</evidence>
<dbReference type="AlphaFoldDB" id="I4BNG3"/>
<dbReference type="KEGG" id="mcb:Mycch_4098"/>
<dbReference type="STRING" id="710421.Mycch_4098"/>
<reference evidence="2 3" key="1">
    <citation type="submission" date="2012-06" db="EMBL/GenBank/DDBJ databases">
        <title>Complete sequence of chromosome of Mycobacterium chubuense NBB4.</title>
        <authorList>
            <consortium name="US DOE Joint Genome Institute"/>
            <person name="Lucas S."/>
            <person name="Han J."/>
            <person name="Lapidus A."/>
            <person name="Cheng J.-F."/>
            <person name="Goodwin L."/>
            <person name="Pitluck S."/>
            <person name="Peters L."/>
            <person name="Mikhailova N."/>
            <person name="Teshima H."/>
            <person name="Detter J.C."/>
            <person name="Han C."/>
            <person name="Tapia R."/>
            <person name="Land M."/>
            <person name="Hauser L."/>
            <person name="Kyrpides N."/>
            <person name="Ivanova N."/>
            <person name="Pagani I."/>
            <person name="Mattes T."/>
            <person name="Holmes A."/>
            <person name="Rutledge P."/>
            <person name="Paulsen I."/>
            <person name="Coleman N."/>
            <person name="Woyke T."/>
        </authorList>
    </citation>
    <scope>NUCLEOTIDE SEQUENCE [LARGE SCALE GENOMIC DNA]</scope>
    <source>
        <strain evidence="2 3">NBB4</strain>
    </source>
</reference>
<protein>
    <recommendedName>
        <fullName evidence="4">LpqV protein</fullName>
    </recommendedName>
</protein>
<name>I4BNG3_MYCCN</name>
<dbReference type="Proteomes" id="UP000006057">
    <property type="component" value="Chromosome"/>
</dbReference>
<dbReference type="eggNOG" id="ENOG5031NHV">
    <property type="taxonomic scope" value="Bacteria"/>
</dbReference>
<accession>I4BNG3</accession>
<dbReference type="HOGENOM" id="CLU_147971_0_0_11"/>
<dbReference type="PATRIC" id="fig|710421.3.peg.4096"/>
<feature type="compositionally biased region" description="Low complexity" evidence="1">
    <location>
        <begin position="7"/>
        <end position="30"/>
    </location>
</feature>
<sequence precursor="true">MVLSGCSSNTGPAPSTTSAAPTTSSAQAAAPTPPLLPGGVEVSPGGVTTAVGAPAESTEDGYFRACQAARTWIQQQGGDPKSQIEPFLKMVQTGGPVGPATFDKPWAQLSQGQQSAVIVAVQAAADDLCG</sequence>
<proteinExistence type="predicted"/>
<evidence type="ECO:0000313" key="3">
    <source>
        <dbReference type="Proteomes" id="UP000006057"/>
    </source>
</evidence>
<dbReference type="EMBL" id="CP003053">
    <property type="protein sequence ID" value="AFM18820.1"/>
    <property type="molecule type" value="Genomic_DNA"/>
</dbReference>
<evidence type="ECO:0000313" key="2">
    <source>
        <dbReference type="EMBL" id="AFM18820.1"/>
    </source>
</evidence>
<dbReference type="Pfam" id="PF17301">
    <property type="entry name" value="LpqV"/>
    <property type="match status" value="1"/>
</dbReference>
<organism evidence="2 3">
    <name type="scientific">Mycolicibacterium chubuense (strain NBB4)</name>
    <name type="common">Mycobacterium chubuense</name>
    <dbReference type="NCBI Taxonomy" id="710421"/>
    <lineage>
        <taxon>Bacteria</taxon>
        <taxon>Bacillati</taxon>
        <taxon>Actinomycetota</taxon>
        <taxon>Actinomycetes</taxon>
        <taxon>Mycobacteriales</taxon>
        <taxon>Mycobacteriaceae</taxon>
        <taxon>Mycolicibacterium</taxon>
    </lineage>
</organism>
<feature type="region of interest" description="Disordered" evidence="1">
    <location>
        <begin position="1"/>
        <end position="54"/>
    </location>
</feature>